<proteinExistence type="predicted"/>
<keyword evidence="6" id="KW-1185">Reference proteome</keyword>
<evidence type="ECO:0000313" key="6">
    <source>
        <dbReference type="Proteomes" id="UP000199361"/>
    </source>
</evidence>
<dbReference type="SUPFAM" id="SSF46785">
    <property type="entry name" value="Winged helix' DNA-binding domain"/>
    <property type="match status" value="1"/>
</dbReference>
<dbReference type="AlphaFoldDB" id="A0A1I0L745"/>
<evidence type="ECO:0000256" key="1">
    <source>
        <dbReference type="ARBA" id="ARBA00023015"/>
    </source>
</evidence>
<evidence type="ECO:0000256" key="2">
    <source>
        <dbReference type="ARBA" id="ARBA00023125"/>
    </source>
</evidence>
<dbReference type="InterPro" id="IPR036390">
    <property type="entry name" value="WH_DNA-bd_sf"/>
</dbReference>
<gene>
    <name evidence="5" type="ORF">SAMN05421811_11354</name>
</gene>
<keyword evidence="2" id="KW-0238">DNA-binding</keyword>
<dbReference type="Pfam" id="PF01638">
    <property type="entry name" value="HxlR"/>
    <property type="match status" value="1"/>
</dbReference>
<dbReference type="Proteomes" id="UP000199361">
    <property type="component" value="Unassembled WGS sequence"/>
</dbReference>
<dbReference type="PANTHER" id="PTHR33204">
    <property type="entry name" value="TRANSCRIPTIONAL REGULATOR, MARR FAMILY"/>
    <property type="match status" value="1"/>
</dbReference>
<dbReference type="STRING" id="568860.SAMN05421811_11354"/>
<name>A0A1I0L745_9ACTN</name>
<dbReference type="InterPro" id="IPR011991">
    <property type="entry name" value="ArsR-like_HTH"/>
</dbReference>
<dbReference type="EMBL" id="FOHX01000013">
    <property type="protein sequence ID" value="SEU35778.1"/>
    <property type="molecule type" value="Genomic_DNA"/>
</dbReference>
<keyword evidence="1" id="KW-0805">Transcription regulation</keyword>
<evidence type="ECO:0000313" key="5">
    <source>
        <dbReference type="EMBL" id="SEU35778.1"/>
    </source>
</evidence>
<dbReference type="InterPro" id="IPR002577">
    <property type="entry name" value="HTH_HxlR"/>
</dbReference>
<dbReference type="GO" id="GO:0003677">
    <property type="term" value="F:DNA binding"/>
    <property type="evidence" value="ECO:0007669"/>
    <property type="project" value="UniProtKB-KW"/>
</dbReference>
<dbReference type="Gene3D" id="1.10.10.10">
    <property type="entry name" value="Winged helix-like DNA-binding domain superfamily/Winged helix DNA-binding domain"/>
    <property type="match status" value="1"/>
</dbReference>
<sequence>MTERPSPAVTADQHGQVSACDVQFVDVFKVLGKRWNGMIIVALMHRPARFSELAKMIPGITDGILSDRLRELMAVSLVERQLADGPSTAVLYRLTPVGEDLRSAFHELREWAARNNLGELCRG</sequence>
<keyword evidence="3" id="KW-0804">Transcription</keyword>
<dbReference type="RefSeq" id="WP_091089155.1">
    <property type="nucleotide sequence ID" value="NZ_FOHX01000013.1"/>
</dbReference>
<evidence type="ECO:0000259" key="4">
    <source>
        <dbReference type="PROSITE" id="PS51118"/>
    </source>
</evidence>
<dbReference type="InterPro" id="IPR036388">
    <property type="entry name" value="WH-like_DNA-bd_sf"/>
</dbReference>
<accession>A0A1I0L745</accession>
<dbReference type="OrthoDB" id="9800966at2"/>
<dbReference type="PANTHER" id="PTHR33204:SF37">
    <property type="entry name" value="HTH-TYPE TRANSCRIPTIONAL REGULATOR YODB"/>
    <property type="match status" value="1"/>
</dbReference>
<reference evidence="5 6" key="1">
    <citation type="submission" date="2016-10" db="EMBL/GenBank/DDBJ databases">
        <authorList>
            <person name="de Groot N.N."/>
        </authorList>
    </citation>
    <scope>NUCLEOTIDE SEQUENCE [LARGE SCALE GENOMIC DNA]</scope>
    <source>
        <strain evidence="5 6">CGMCC 4.5598</strain>
    </source>
</reference>
<evidence type="ECO:0000256" key="3">
    <source>
        <dbReference type="ARBA" id="ARBA00023163"/>
    </source>
</evidence>
<dbReference type="PROSITE" id="PS51118">
    <property type="entry name" value="HTH_HXLR"/>
    <property type="match status" value="1"/>
</dbReference>
<dbReference type="CDD" id="cd00090">
    <property type="entry name" value="HTH_ARSR"/>
    <property type="match status" value="1"/>
</dbReference>
<organism evidence="5 6">
    <name type="scientific">Nonomuraea wenchangensis</name>
    <dbReference type="NCBI Taxonomy" id="568860"/>
    <lineage>
        <taxon>Bacteria</taxon>
        <taxon>Bacillati</taxon>
        <taxon>Actinomycetota</taxon>
        <taxon>Actinomycetes</taxon>
        <taxon>Streptosporangiales</taxon>
        <taxon>Streptosporangiaceae</taxon>
        <taxon>Nonomuraea</taxon>
    </lineage>
</organism>
<feature type="domain" description="HTH hxlR-type" evidence="4">
    <location>
        <begin position="20"/>
        <end position="120"/>
    </location>
</feature>
<protein>
    <submittedName>
        <fullName evidence="5">Transcriptional regulator, HxlR family</fullName>
    </submittedName>
</protein>